<dbReference type="EMBL" id="FLAC01000020">
    <property type="protein sequence ID" value="SAQ04152.1"/>
    <property type="molecule type" value="Genomic_DNA"/>
</dbReference>
<evidence type="ECO:0000313" key="3">
    <source>
        <dbReference type="Proteomes" id="UP000078124"/>
    </source>
</evidence>
<dbReference type="RefSeq" id="WP_032699701.1">
    <property type="nucleotide sequence ID" value="NZ_ABZSJN020000004.1"/>
</dbReference>
<reference evidence="2 3" key="1">
    <citation type="submission" date="2016-05" db="EMBL/GenBank/DDBJ databases">
        <authorList>
            <consortium name="Pathogen Informatics"/>
        </authorList>
    </citation>
    <scope>NUCLEOTIDE SEQUENCE [LARGE SCALE GENOMIC DNA]</scope>
    <source>
        <strain evidence="2 3">2880STDY5682802</strain>
    </source>
</reference>
<dbReference type="Proteomes" id="UP000288843">
    <property type="component" value="Unassembled WGS sequence"/>
</dbReference>
<sequence length="108" mass="12072">MPNLTFYISQQHAGRLTDLHGLTRACSALCTGILAAESENVHIIYVEVKPGCGHPVYAELFYRLTSERTPEVMAEFMRELERTIREASGLTARIRCFGSAASHLFARN</sequence>
<gene>
    <name evidence="1" type="ORF">DN603_19035</name>
    <name evidence="2" type="ORF">SAMEA2273876_04387</name>
</gene>
<comment type="caution">
    <text evidence="1">The sequence shown here is derived from an EMBL/GenBank/DDBJ whole genome shotgun (WGS) entry which is preliminary data.</text>
</comment>
<protein>
    <submittedName>
        <fullName evidence="1">Uncharacterized protein</fullName>
    </submittedName>
</protein>
<organism evidence="1 4">
    <name type="scientific">Raoultella planticola</name>
    <name type="common">Klebsiella planticola</name>
    <dbReference type="NCBI Taxonomy" id="575"/>
    <lineage>
        <taxon>Bacteria</taxon>
        <taxon>Pseudomonadati</taxon>
        <taxon>Pseudomonadota</taxon>
        <taxon>Gammaproteobacteria</taxon>
        <taxon>Enterobacterales</taxon>
        <taxon>Enterobacteriaceae</taxon>
        <taxon>Klebsiella/Raoultella group</taxon>
        <taxon>Raoultella</taxon>
    </lineage>
</organism>
<proteinExistence type="predicted"/>
<evidence type="ECO:0000313" key="2">
    <source>
        <dbReference type="EMBL" id="SAQ04152.1"/>
    </source>
</evidence>
<reference evidence="1 4" key="2">
    <citation type="submission" date="2018-06" db="EMBL/GenBank/DDBJ databases">
        <title>Carbapenemase-producing Enterobacteriaceae present in wastewater treatment plant effluent and nearby surface waters in the US.</title>
        <authorList>
            <person name="Mathys D.A."/>
            <person name="Mollenkopf D.F."/>
            <person name="Feicht S.M."/>
            <person name="Adams R.J."/>
            <person name="Albers A.L."/>
            <person name="Stuever D.M."/>
            <person name="Daniels J.B."/>
            <person name="Wittum T.E."/>
        </authorList>
    </citation>
    <scope>NUCLEOTIDE SEQUENCE [LARGE SCALE GENOMIC DNA]</scope>
    <source>
        <strain evidence="1 4">GEO_47_Down_B</strain>
    </source>
</reference>
<evidence type="ECO:0000313" key="4">
    <source>
        <dbReference type="Proteomes" id="UP000288843"/>
    </source>
</evidence>
<evidence type="ECO:0000313" key="1">
    <source>
        <dbReference type="EMBL" id="RWT20417.1"/>
    </source>
</evidence>
<accession>A0A443VJF8</accession>
<dbReference type="EMBL" id="QKOX01000021">
    <property type="protein sequence ID" value="RWT20417.1"/>
    <property type="molecule type" value="Genomic_DNA"/>
</dbReference>
<dbReference type="Proteomes" id="UP000078124">
    <property type="component" value="Unassembled WGS sequence"/>
</dbReference>
<name>A0A443VJF8_RAOPL</name>
<dbReference type="AlphaFoldDB" id="A0A443VJF8"/>